<keyword evidence="2" id="KW-0812">Transmembrane</keyword>
<name>A0A9W8JWI8_9AGAR</name>
<protein>
    <submittedName>
        <fullName evidence="3">Uncharacterized protein</fullName>
    </submittedName>
</protein>
<dbReference type="EMBL" id="JANKHO010002770">
    <property type="protein sequence ID" value="KAJ3488952.1"/>
    <property type="molecule type" value="Genomic_DNA"/>
</dbReference>
<evidence type="ECO:0000313" key="3">
    <source>
        <dbReference type="EMBL" id="KAJ3488952.1"/>
    </source>
</evidence>
<feature type="transmembrane region" description="Helical" evidence="2">
    <location>
        <begin position="214"/>
        <end position="235"/>
    </location>
</feature>
<evidence type="ECO:0000313" key="4">
    <source>
        <dbReference type="Proteomes" id="UP001148786"/>
    </source>
</evidence>
<feature type="region of interest" description="Disordered" evidence="1">
    <location>
        <begin position="419"/>
        <end position="447"/>
    </location>
</feature>
<keyword evidence="2" id="KW-0472">Membrane</keyword>
<feature type="compositionally biased region" description="Basic and acidic residues" evidence="1">
    <location>
        <begin position="242"/>
        <end position="272"/>
    </location>
</feature>
<dbReference type="CDD" id="cd12087">
    <property type="entry name" value="TM_EGFR-like"/>
    <property type="match status" value="1"/>
</dbReference>
<sequence>MVVIVVDDTDSRISYKGDWSLIRGNKNTYQSTVHSVWEDFATATFKFTGTSVTVYCVVPEGDKTSAAEFRIDGGRAVRVVKNSTDLPVYHVNFFQSGRLAYGEHTLIITETGEEDFRIDRIEYDNGSTPTSSTTRAVEPTPSTNAFAGISSTITGLVFDHVSPELDLRNDHEHKQFSPYRTVTLITTTSQPSSDSGFAPQSNVASQHHVPVGTIAGIVIGALLGVLIFILILVLFRRRKRTRSEVNEHDASETSPIREKPQPPRMFWPRDRSIPTPFNLETPPYNPSDSRTRPDLSSTLRGRSGKSHNFHPLSDEISDEVLPSSAFSGPLTPLTVPDTSTGSFYSDGPPNTNVDSTPTYSNDHRRRRPGQDPRYPLPPARTPMGVRRPRYLSGETVVAGPSRPNSRFPSLSQWQSVELPPYPLTRTADATPTTVPPPGYYNEKHTSN</sequence>
<proteinExistence type="predicted"/>
<evidence type="ECO:0000256" key="1">
    <source>
        <dbReference type="SAM" id="MobiDB-lite"/>
    </source>
</evidence>
<reference evidence="3" key="1">
    <citation type="submission" date="2022-07" db="EMBL/GenBank/DDBJ databases">
        <title>Genome Sequence of Agrocybe chaxingu.</title>
        <authorList>
            <person name="Buettner E."/>
        </authorList>
    </citation>
    <scope>NUCLEOTIDE SEQUENCE</scope>
    <source>
        <strain evidence="3">MP-N11</strain>
    </source>
</reference>
<gene>
    <name evidence="3" type="ORF">NLJ89_g11573</name>
</gene>
<organism evidence="3 4">
    <name type="scientific">Agrocybe chaxingu</name>
    <dbReference type="NCBI Taxonomy" id="84603"/>
    <lineage>
        <taxon>Eukaryota</taxon>
        <taxon>Fungi</taxon>
        <taxon>Dikarya</taxon>
        <taxon>Basidiomycota</taxon>
        <taxon>Agaricomycotina</taxon>
        <taxon>Agaricomycetes</taxon>
        <taxon>Agaricomycetidae</taxon>
        <taxon>Agaricales</taxon>
        <taxon>Agaricineae</taxon>
        <taxon>Strophariaceae</taxon>
        <taxon>Agrocybe</taxon>
    </lineage>
</organism>
<dbReference type="OrthoDB" id="3265734at2759"/>
<feature type="compositionally biased region" description="Low complexity" evidence="1">
    <location>
        <begin position="423"/>
        <end position="432"/>
    </location>
</feature>
<dbReference type="Proteomes" id="UP001148786">
    <property type="component" value="Unassembled WGS sequence"/>
</dbReference>
<keyword evidence="2" id="KW-1133">Transmembrane helix</keyword>
<keyword evidence="4" id="KW-1185">Reference proteome</keyword>
<dbReference type="Gene3D" id="2.60.120.260">
    <property type="entry name" value="Galactose-binding domain-like"/>
    <property type="match status" value="1"/>
</dbReference>
<feature type="region of interest" description="Disordered" evidence="1">
    <location>
        <begin position="328"/>
        <end position="386"/>
    </location>
</feature>
<feature type="compositionally biased region" description="Polar residues" evidence="1">
    <location>
        <begin position="336"/>
        <end position="360"/>
    </location>
</feature>
<dbReference type="AlphaFoldDB" id="A0A9W8JWI8"/>
<comment type="caution">
    <text evidence="3">The sequence shown here is derived from an EMBL/GenBank/DDBJ whole genome shotgun (WGS) entry which is preliminary data.</text>
</comment>
<accession>A0A9W8JWI8</accession>
<evidence type="ECO:0000256" key="2">
    <source>
        <dbReference type="SAM" id="Phobius"/>
    </source>
</evidence>
<feature type="region of interest" description="Disordered" evidence="1">
    <location>
        <begin position="242"/>
        <end position="313"/>
    </location>
</feature>